<evidence type="ECO:0000313" key="8">
    <source>
        <dbReference type="Proteomes" id="UP001447188"/>
    </source>
</evidence>
<dbReference type="SMART" id="SM00913">
    <property type="entry name" value="IBN_N"/>
    <property type="match status" value="1"/>
</dbReference>
<dbReference type="InterPro" id="IPR056840">
    <property type="entry name" value="HEAT_IPO9_central"/>
</dbReference>
<dbReference type="Pfam" id="PF03810">
    <property type="entry name" value="IBN_N"/>
    <property type="match status" value="1"/>
</dbReference>
<name>A0ABR3GDE9_9PEZI</name>
<dbReference type="Proteomes" id="UP001447188">
    <property type="component" value="Unassembled WGS sequence"/>
</dbReference>
<evidence type="ECO:0000259" key="6">
    <source>
        <dbReference type="PROSITE" id="PS50166"/>
    </source>
</evidence>
<dbReference type="PANTHER" id="PTHR10997:SF9">
    <property type="entry name" value="IMPORTIN-9"/>
    <property type="match status" value="1"/>
</dbReference>
<dbReference type="EMBL" id="JBBBZM010000107">
    <property type="protein sequence ID" value="KAL0633997.1"/>
    <property type="molecule type" value="Genomic_DNA"/>
</dbReference>
<dbReference type="InterPro" id="IPR016024">
    <property type="entry name" value="ARM-type_fold"/>
</dbReference>
<evidence type="ECO:0000313" key="7">
    <source>
        <dbReference type="EMBL" id="KAL0633997.1"/>
    </source>
</evidence>
<evidence type="ECO:0000256" key="3">
    <source>
        <dbReference type="ARBA" id="ARBA00022927"/>
    </source>
</evidence>
<organism evidence="7 8">
    <name type="scientific">Discina gigas</name>
    <dbReference type="NCBI Taxonomy" id="1032678"/>
    <lineage>
        <taxon>Eukaryota</taxon>
        <taxon>Fungi</taxon>
        <taxon>Dikarya</taxon>
        <taxon>Ascomycota</taxon>
        <taxon>Pezizomycotina</taxon>
        <taxon>Pezizomycetes</taxon>
        <taxon>Pezizales</taxon>
        <taxon>Discinaceae</taxon>
        <taxon>Discina</taxon>
    </lineage>
</organism>
<proteinExistence type="predicted"/>
<dbReference type="Gene3D" id="1.25.10.10">
    <property type="entry name" value="Leucine-rich Repeat Variant"/>
    <property type="match status" value="1"/>
</dbReference>
<evidence type="ECO:0000256" key="1">
    <source>
        <dbReference type="ARBA" id="ARBA00004123"/>
    </source>
</evidence>
<sequence>MEQEILRLLGELQSPVEGPRRNAETQITALYGGTGLPVALMNIASAKQLDMTARQAALLILKRYVQHCWSPTFEEFKGPTVGDETKVQMRRALLGLVTDEQRKIRAAASYVVSKIASSDFPEEWPTLVQDLLELISEGNESQVHGALRVLSDLVNDGFSDEQFFSTAKDLIQVVYGVAVNNLRSYSVRALAVHVFFTCIEMLEMVKEDHPSAVNDFAKEILDLWVPFFNGTLIGPFPETDDPTFDGVVTLRVQIIRTIMQIRKVFGSLLAPFLGQIFGATWQELDTVKDRYVRDFVINESEGKLVDLDGLPYSLDLLVLEQLDFIQTCLKNKSVRDELARASGGGGPGTPLDQMVHATVALSQVASEDEGMWEVDLNVFLCEETSISANYTPRSASGDLILKLGESFQQQTEASLWEYTQQIFKSGESRQLKEAVLFIWDELLSEFAEMNRKINPTIAASLLEYVVSAIGSNRAEDQFLRARGYYLAGTLTKATPETVGSRVTELMEQTIRASTSDPSDIVKISCIKVLQKYCEIVDLPVCRPYQANIISAVRSFMAHKPHDEAEDSQDVLAELMEAVRSAVGLNYAIAIDPNVQVIDLIFAIAHNGPASMHLASLVHDLFQDMAEELYESFALLCEKVTPFLSVALDVGPDGKDHPLINLAADIMSVLTQNGSEPLPQGFVATVVPRLQRILTCSEEAEILQSGCEALGQIVKHDFQQLLQWYDGEGKSGLEVTLVIIDRLLRPEIPDNSALEVGGLAAEVVEKASEHLGPFLPRLLNAVAERLITAQSPQFIQSLILVFARLVLKQAKDVVDFLAVLSIRDMNGLQIVLSAWLENSSSFSGYEEIRQKYAYARAQFLKRVRMNSQRRDSVIALSRLYQLQDPRLSHIMVKGDLIVPESNRIMTRSKAKQNPDQYTMIPVPLKIIKLLVLELGPTLGGADPGGMYTGNSQLAADSDGSDDEGGDWEEVPSSGLIVPGLSNEGLYTLRVTDARELFYAYTAEELLALGGGSGRHSRQTDDETYAYLTSFFREISATNVGGFQGLYAALKPEEQMPLNHLFS</sequence>
<dbReference type="PANTHER" id="PTHR10997">
    <property type="entry name" value="IMPORTIN-7, 8, 11"/>
    <property type="match status" value="1"/>
</dbReference>
<dbReference type="PROSITE" id="PS50166">
    <property type="entry name" value="IMPORTIN_B_NT"/>
    <property type="match status" value="1"/>
</dbReference>
<protein>
    <recommendedName>
        <fullName evidence="6">Importin N-terminal domain-containing protein</fullName>
    </recommendedName>
</protein>
<accession>A0ABR3GDE9</accession>
<dbReference type="Pfam" id="PF25018">
    <property type="entry name" value="HEAT_IPO9_c"/>
    <property type="match status" value="1"/>
</dbReference>
<dbReference type="InterPro" id="IPR011989">
    <property type="entry name" value="ARM-like"/>
</dbReference>
<comment type="caution">
    <text evidence="7">The sequence shown here is derived from an EMBL/GenBank/DDBJ whole genome shotgun (WGS) entry which is preliminary data.</text>
</comment>
<reference evidence="7 8" key="1">
    <citation type="submission" date="2024-02" db="EMBL/GenBank/DDBJ databases">
        <title>Discinaceae phylogenomics.</title>
        <authorList>
            <person name="Dirks A.C."/>
            <person name="James T.Y."/>
        </authorList>
    </citation>
    <scope>NUCLEOTIDE SEQUENCE [LARGE SCALE GENOMIC DNA]</scope>
    <source>
        <strain evidence="7 8">ACD0624</strain>
    </source>
</reference>
<feature type="region of interest" description="Disordered" evidence="5">
    <location>
        <begin position="942"/>
        <end position="972"/>
    </location>
</feature>
<keyword evidence="2" id="KW-0813">Transport</keyword>
<keyword evidence="3" id="KW-0653">Protein transport</keyword>
<gene>
    <name evidence="7" type="ORF">Q9L58_007098</name>
</gene>
<keyword evidence="4" id="KW-0539">Nucleus</keyword>
<evidence type="ECO:0000256" key="5">
    <source>
        <dbReference type="SAM" id="MobiDB-lite"/>
    </source>
</evidence>
<keyword evidence="8" id="KW-1185">Reference proteome</keyword>
<evidence type="ECO:0000256" key="4">
    <source>
        <dbReference type="ARBA" id="ARBA00023242"/>
    </source>
</evidence>
<feature type="domain" description="Importin N-terminal" evidence="6">
    <location>
        <begin position="23"/>
        <end position="99"/>
    </location>
</feature>
<evidence type="ECO:0000256" key="2">
    <source>
        <dbReference type="ARBA" id="ARBA00022448"/>
    </source>
</evidence>
<feature type="compositionally biased region" description="Acidic residues" evidence="5">
    <location>
        <begin position="957"/>
        <end position="968"/>
    </location>
</feature>
<dbReference type="SUPFAM" id="SSF48371">
    <property type="entry name" value="ARM repeat"/>
    <property type="match status" value="1"/>
</dbReference>
<comment type="subcellular location">
    <subcellularLocation>
        <location evidence="1">Nucleus</location>
    </subcellularLocation>
</comment>
<dbReference type="InterPro" id="IPR001494">
    <property type="entry name" value="Importin-beta_N"/>
</dbReference>